<dbReference type="PANTHER" id="PTHR43626">
    <property type="entry name" value="ACYL-COA N-ACYLTRANSFERASE"/>
    <property type="match status" value="1"/>
</dbReference>
<keyword evidence="2" id="KW-0012">Acyltransferase</keyword>
<name>A0AAE6WZ31_9STAP</name>
<dbReference type="InterPro" id="IPR045039">
    <property type="entry name" value="NSI-like"/>
</dbReference>
<evidence type="ECO:0000313" key="5">
    <source>
        <dbReference type="Proteomes" id="UP000501122"/>
    </source>
</evidence>
<dbReference type="Proteomes" id="UP000501122">
    <property type="component" value="Chromosome"/>
</dbReference>
<dbReference type="Gene3D" id="3.40.630.30">
    <property type="match status" value="1"/>
</dbReference>
<evidence type="ECO:0000256" key="1">
    <source>
        <dbReference type="ARBA" id="ARBA00022679"/>
    </source>
</evidence>
<gene>
    <name evidence="4" type="ORF">GTN30_01990</name>
</gene>
<feature type="domain" description="N-acetyltransferase" evidence="3">
    <location>
        <begin position="5"/>
        <end position="141"/>
    </location>
</feature>
<protein>
    <submittedName>
        <fullName evidence="4">GNAT family N-acetyltransferase</fullName>
    </submittedName>
</protein>
<dbReference type="SUPFAM" id="SSF55729">
    <property type="entry name" value="Acyl-CoA N-acyltransferases (Nat)"/>
    <property type="match status" value="1"/>
</dbReference>
<dbReference type="GO" id="GO:0005737">
    <property type="term" value="C:cytoplasm"/>
    <property type="evidence" value="ECO:0007669"/>
    <property type="project" value="TreeGrafter"/>
</dbReference>
<dbReference type="GO" id="GO:0008080">
    <property type="term" value="F:N-acetyltransferase activity"/>
    <property type="evidence" value="ECO:0007669"/>
    <property type="project" value="InterPro"/>
</dbReference>
<dbReference type="Pfam" id="PF00583">
    <property type="entry name" value="Acetyltransf_1"/>
    <property type="match status" value="1"/>
</dbReference>
<keyword evidence="1" id="KW-0808">Transferase</keyword>
<dbReference type="RefSeq" id="WP_164952970.1">
    <property type="nucleotide sequence ID" value="NZ_CP047363.1"/>
</dbReference>
<dbReference type="CDD" id="cd04301">
    <property type="entry name" value="NAT_SF"/>
    <property type="match status" value="1"/>
</dbReference>
<dbReference type="InterPro" id="IPR016181">
    <property type="entry name" value="Acyl_CoA_acyltransferase"/>
</dbReference>
<dbReference type="InterPro" id="IPR000182">
    <property type="entry name" value="GNAT_dom"/>
</dbReference>
<sequence>MENISIYNCYEEQDITRMVEVYKSVGWMNHDYNKVSIILNNSTHIAIAKLDDNIIGFARALSDGVFNAAIYDVVVCPEYQKRGIAKLLLENLLAQFEDLSCIHLISTTGNEAFYKKIGFKKLTTGMAIYHKSHLEKEYTEG</sequence>
<proteinExistence type="predicted"/>
<dbReference type="PROSITE" id="PS51186">
    <property type="entry name" value="GNAT"/>
    <property type="match status" value="1"/>
</dbReference>
<accession>A0AAE6WZ31</accession>
<dbReference type="PANTHER" id="PTHR43626:SF4">
    <property type="entry name" value="GCN5-RELATED N-ACETYLTRANSFERASE 2, CHLOROPLASTIC"/>
    <property type="match status" value="1"/>
</dbReference>
<organism evidence="4 5">
    <name type="scientific">Macrococcoides canis</name>
    <dbReference type="NCBI Taxonomy" id="1855823"/>
    <lineage>
        <taxon>Bacteria</taxon>
        <taxon>Bacillati</taxon>
        <taxon>Bacillota</taxon>
        <taxon>Bacilli</taxon>
        <taxon>Bacillales</taxon>
        <taxon>Staphylococcaceae</taxon>
        <taxon>Macrococcoides</taxon>
    </lineage>
</organism>
<evidence type="ECO:0000256" key="2">
    <source>
        <dbReference type="ARBA" id="ARBA00023315"/>
    </source>
</evidence>
<reference evidence="4" key="1">
    <citation type="journal article" date="2020" name="Antimicrob. Agents Chemother.">
        <title>The novel macrolide resistance genes mef(D), msr(F) and msr(H) are present on resistance islands in Macrococcus canis, Macrococcus caseolyticus and Staphylococcus aureus.</title>
        <authorList>
            <person name="Schwendener S."/>
            <person name="Dona V."/>
            <person name="Perreten V."/>
        </authorList>
    </citation>
    <scope>NUCLEOTIDE SEQUENCE</scope>
    <source>
        <strain evidence="4">Epi0076A</strain>
    </source>
</reference>
<evidence type="ECO:0000313" key="4">
    <source>
        <dbReference type="EMBL" id="QIH77436.1"/>
    </source>
</evidence>
<dbReference type="AlphaFoldDB" id="A0AAE6WZ31"/>
<dbReference type="EMBL" id="CP047363">
    <property type="protein sequence ID" value="QIH77436.1"/>
    <property type="molecule type" value="Genomic_DNA"/>
</dbReference>
<evidence type="ECO:0000259" key="3">
    <source>
        <dbReference type="PROSITE" id="PS51186"/>
    </source>
</evidence>